<evidence type="ECO:0000256" key="1">
    <source>
        <dbReference type="ARBA" id="ARBA00004141"/>
    </source>
</evidence>
<protein>
    <submittedName>
        <fullName evidence="15">Glycine receptor subunit alpha-2</fullName>
    </submittedName>
</protein>
<evidence type="ECO:0000256" key="3">
    <source>
        <dbReference type="ARBA" id="ARBA00022448"/>
    </source>
</evidence>
<dbReference type="InterPro" id="IPR006201">
    <property type="entry name" value="Neur_channel"/>
</dbReference>
<keyword evidence="17" id="KW-1185">Reference proteome</keyword>
<keyword evidence="3 11" id="KW-0813">Transport</keyword>
<dbReference type="InterPro" id="IPR038050">
    <property type="entry name" value="Neuro_actylchol_rec"/>
</dbReference>
<name>A0A834VF57_SARSC</name>
<keyword evidence="6 11" id="KW-0732">Signal</keyword>
<dbReference type="PROSITE" id="PS00236">
    <property type="entry name" value="NEUROTR_ION_CHANNEL"/>
    <property type="match status" value="1"/>
</dbReference>
<dbReference type="Gene3D" id="2.70.170.10">
    <property type="entry name" value="Neurotransmitter-gated ion-channel ligand-binding domain"/>
    <property type="match status" value="1"/>
</dbReference>
<keyword evidence="9 11" id="KW-0472">Membrane</keyword>
<evidence type="ECO:0000313" key="17">
    <source>
        <dbReference type="Proteomes" id="UP000070412"/>
    </source>
</evidence>
<dbReference type="EMBL" id="WVUK01000056">
    <property type="protein sequence ID" value="KAF7493365.1"/>
    <property type="molecule type" value="Genomic_DNA"/>
</dbReference>
<reference evidence="16" key="3">
    <citation type="submission" date="2022-06" db="UniProtKB">
        <authorList>
            <consortium name="EnsemblMetazoa"/>
        </authorList>
    </citation>
    <scope>IDENTIFICATION</scope>
</reference>
<dbReference type="SUPFAM" id="SSF63712">
    <property type="entry name" value="Nicotinic receptor ligand binding domain-like"/>
    <property type="match status" value="1"/>
</dbReference>
<dbReference type="InterPro" id="IPR036719">
    <property type="entry name" value="Neuro-gated_channel_TM_sf"/>
</dbReference>
<dbReference type="PANTHER" id="PTHR18945">
    <property type="entry name" value="NEUROTRANSMITTER GATED ION CHANNEL"/>
    <property type="match status" value="1"/>
</dbReference>
<dbReference type="GO" id="GO:0099095">
    <property type="term" value="F:ligand-gated monoatomic anion channel activity"/>
    <property type="evidence" value="ECO:0007669"/>
    <property type="project" value="UniProtKB-ARBA"/>
</dbReference>
<proteinExistence type="inferred from homology"/>
<dbReference type="GO" id="GO:0004888">
    <property type="term" value="F:transmembrane signaling receptor activity"/>
    <property type="evidence" value="ECO:0007669"/>
    <property type="project" value="InterPro"/>
</dbReference>
<evidence type="ECO:0000256" key="4">
    <source>
        <dbReference type="ARBA" id="ARBA00022475"/>
    </source>
</evidence>
<evidence type="ECO:0000256" key="9">
    <source>
        <dbReference type="ARBA" id="ARBA00023136"/>
    </source>
</evidence>
<dbReference type="InterPro" id="IPR006029">
    <property type="entry name" value="Neurotrans-gated_channel_TM"/>
</dbReference>
<evidence type="ECO:0000256" key="6">
    <source>
        <dbReference type="ARBA" id="ARBA00022729"/>
    </source>
</evidence>
<comment type="caution">
    <text evidence="11">Lacks conserved residue(s) required for the propagation of feature annotation.</text>
</comment>
<evidence type="ECO:0000259" key="13">
    <source>
        <dbReference type="Pfam" id="PF02931"/>
    </source>
</evidence>
<gene>
    <name evidence="15" type="ORF">SSS_8972</name>
</gene>
<accession>A0A834VF57</accession>
<feature type="compositionally biased region" description="Polar residues" evidence="12">
    <location>
        <begin position="352"/>
        <end position="361"/>
    </location>
</feature>
<keyword evidence="8 11" id="KW-0406">Ion transport</keyword>
<dbReference type="InterPro" id="IPR036734">
    <property type="entry name" value="Neur_chan_lig-bd_sf"/>
</dbReference>
<dbReference type="InterPro" id="IPR018000">
    <property type="entry name" value="Neurotransmitter_ion_chnl_CS"/>
</dbReference>
<feature type="domain" description="Neurotransmitter-gated ion-channel ligand-binding" evidence="13">
    <location>
        <begin position="34"/>
        <end position="237"/>
    </location>
</feature>
<dbReference type="AlphaFoldDB" id="A0A834VF57"/>
<keyword evidence="15" id="KW-0675">Receptor</keyword>
<feature type="signal peptide" evidence="11">
    <location>
        <begin position="1"/>
        <end position="24"/>
    </location>
</feature>
<evidence type="ECO:0000256" key="12">
    <source>
        <dbReference type="SAM" id="MobiDB-lite"/>
    </source>
</evidence>
<keyword evidence="5 11" id="KW-0812">Transmembrane</keyword>
<feature type="domain" description="Neurotransmitter-gated ion-channel transmembrane" evidence="14">
    <location>
        <begin position="245"/>
        <end position="456"/>
    </location>
</feature>
<dbReference type="SUPFAM" id="SSF90112">
    <property type="entry name" value="Neurotransmitter-gated ion-channel transmembrane pore"/>
    <property type="match status" value="1"/>
</dbReference>
<feature type="transmembrane region" description="Helical" evidence="11">
    <location>
        <begin position="303"/>
        <end position="326"/>
    </location>
</feature>
<dbReference type="Gene3D" id="1.20.58.390">
    <property type="entry name" value="Neurotransmitter-gated ion-channel transmembrane domain"/>
    <property type="match status" value="1"/>
</dbReference>
<feature type="chain" id="PRO_5039739626" evidence="11">
    <location>
        <begin position="25"/>
        <end position="466"/>
    </location>
</feature>
<dbReference type="PRINTS" id="PR00252">
    <property type="entry name" value="NRIONCHANNEL"/>
</dbReference>
<feature type="region of interest" description="Disordered" evidence="12">
    <location>
        <begin position="337"/>
        <end position="361"/>
    </location>
</feature>
<feature type="transmembrane region" description="Helical" evidence="11">
    <location>
        <begin position="442"/>
        <end position="462"/>
    </location>
</feature>
<dbReference type="Pfam" id="PF02932">
    <property type="entry name" value="Neur_chan_memb"/>
    <property type="match status" value="1"/>
</dbReference>
<dbReference type="InterPro" id="IPR006202">
    <property type="entry name" value="Neur_chan_lig-bd"/>
</dbReference>
<comment type="similarity">
    <text evidence="11">Belongs to the ligand-gated ion channel (TC 1.A.9) family.</text>
</comment>
<dbReference type="CDD" id="cd19049">
    <property type="entry name" value="LGIC_TM_anion"/>
    <property type="match status" value="1"/>
</dbReference>
<evidence type="ECO:0000256" key="5">
    <source>
        <dbReference type="ARBA" id="ARBA00022692"/>
    </source>
</evidence>
<dbReference type="OrthoDB" id="3176171at2759"/>
<evidence type="ECO:0000256" key="2">
    <source>
        <dbReference type="ARBA" id="ARBA00004236"/>
    </source>
</evidence>
<sequence length="466" mass="54379">MRLDLCLLLSYLSICFDYINRSDGQIIQDYGQKIFYRLTDPDMYASWMDPKNPMDVEVSLRFLNFGPLDQKKSQYSVLLHVYVTWFDPRLAIDYENSSRISQLEIGEELLSRIWKPPLHFANAHPFTADILSPRLPGQMSGIITGDGRVFIIKKTQLDAGCHLNVKYYPLDTQRCSIQIESNRNIHLQWRREPLHLTSNFRWDVFHLKHIQFDNGRIIYHESGPFVMLQVTFELQRKINHYLINVYLPSTLFVISSWSSFWIDIPAAPARVALVLTTMLTHVTSTKAIHDSLPETTVISALDIWIMTCTMFIFASLVEYSTANYFYHKSSRVRDKNCPYDRNNKTSNHKKNSACNESSINTGNNNHSIVQLGEINNINSNTNSNNNTNCKQTTTTSTIPSTKRRDSNLQTIWNQIWRWILPPFEKGFSARRIALEIDRRSRFIFPISFIVFNIFYWIILIIYCDQE</sequence>
<keyword evidence="10 11" id="KW-0407">Ion channel</keyword>
<dbReference type="InterPro" id="IPR006028">
    <property type="entry name" value="GABAA/Glycine_rcpt"/>
</dbReference>
<feature type="region of interest" description="Disordered" evidence="12">
    <location>
        <begin position="380"/>
        <end position="401"/>
    </location>
</feature>
<keyword evidence="7 11" id="KW-1133">Transmembrane helix</keyword>
<dbReference type="Proteomes" id="UP000070412">
    <property type="component" value="Unassembled WGS sequence"/>
</dbReference>
<dbReference type="GO" id="GO:0005230">
    <property type="term" value="F:extracellular ligand-gated monoatomic ion channel activity"/>
    <property type="evidence" value="ECO:0007669"/>
    <property type="project" value="InterPro"/>
</dbReference>
<organism evidence="15">
    <name type="scientific">Sarcoptes scabiei</name>
    <name type="common">Itch mite</name>
    <name type="synonym">Acarus scabiei</name>
    <dbReference type="NCBI Taxonomy" id="52283"/>
    <lineage>
        <taxon>Eukaryota</taxon>
        <taxon>Metazoa</taxon>
        <taxon>Ecdysozoa</taxon>
        <taxon>Arthropoda</taxon>
        <taxon>Chelicerata</taxon>
        <taxon>Arachnida</taxon>
        <taxon>Acari</taxon>
        <taxon>Acariformes</taxon>
        <taxon>Sarcoptiformes</taxon>
        <taxon>Astigmata</taxon>
        <taxon>Psoroptidia</taxon>
        <taxon>Sarcoptoidea</taxon>
        <taxon>Sarcoptidae</taxon>
        <taxon>Sarcoptinae</taxon>
        <taxon>Sarcoptes</taxon>
    </lineage>
</organism>
<evidence type="ECO:0000256" key="10">
    <source>
        <dbReference type="ARBA" id="ARBA00023303"/>
    </source>
</evidence>
<dbReference type="PRINTS" id="PR00253">
    <property type="entry name" value="GABAARECEPTR"/>
</dbReference>
<dbReference type="EnsemblMetazoa" id="SSS_8972s_mrna">
    <property type="protein sequence ID" value="KAF7493365.1"/>
    <property type="gene ID" value="SSS_8972"/>
</dbReference>
<reference evidence="15" key="2">
    <citation type="submission" date="2020-01" db="EMBL/GenBank/DDBJ databases">
        <authorList>
            <person name="Korhonen P.K.K."/>
            <person name="Guangxu M.G."/>
            <person name="Wang T.W."/>
            <person name="Stroehlein A.J.S."/>
            <person name="Young N.D."/>
            <person name="Ang C.-S.A."/>
            <person name="Fernando D.W.F."/>
            <person name="Lu H.L."/>
            <person name="Taylor S.T."/>
            <person name="Ehtesham M.E.M."/>
            <person name="Najaraj S.H.N."/>
            <person name="Harsha G.H.G."/>
            <person name="Madugundu A.M."/>
            <person name="Renuse S.R."/>
            <person name="Holt D.H."/>
            <person name="Pandey A.P."/>
            <person name="Papenfuss A.P."/>
            <person name="Gasser R.B.G."/>
            <person name="Fischer K.F."/>
        </authorList>
    </citation>
    <scope>NUCLEOTIDE SEQUENCE</scope>
    <source>
        <strain evidence="15">SSS_KF_BRIS2020</strain>
    </source>
</reference>
<evidence type="ECO:0000313" key="15">
    <source>
        <dbReference type="EMBL" id="KAF7493365.1"/>
    </source>
</evidence>
<feature type="compositionally biased region" description="Low complexity" evidence="12">
    <location>
        <begin position="380"/>
        <end position="400"/>
    </location>
</feature>
<evidence type="ECO:0000256" key="8">
    <source>
        <dbReference type="ARBA" id="ARBA00023065"/>
    </source>
</evidence>
<keyword evidence="4" id="KW-1003">Cell membrane</keyword>
<evidence type="ECO:0000259" key="14">
    <source>
        <dbReference type="Pfam" id="PF02932"/>
    </source>
</evidence>
<dbReference type="GO" id="GO:0005886">
    <property type="term" value="C:plasma membrane"/>
    <property type="evidence" value="ECO:0007669"/>
    <property type="project" value="UniProtKB-SubCell"/>
</dbReference>
<dbReference type="Pfam" id="PF02931">
    <property type="entry name" value="Neur_chan_LBD"/>
    <property type="match status" value="1"/>
</dbReference>
<dbReference type="GO" id="GO:0005254">
    <property type="term" value="F:chloride channel activity"/>
    <property type="evidence" value="ECO:0007669"/>
    <property type="project" value="UniProtKB-ARBA"/>
</dbReference>
<reference evidence="17" key="1">
    <citation type="journal article" date="2020" name="PLoS Negl. Trop. Dis.">
        <title>High-quality nuclear genome for Sarcoptes scabiei-A critical resource for a neglected parasite.</title>
        <authorList>
            <person name="Korhonen P.K."/>
            <person name="Gasser R.B."/>
            <person name="Ma G."/>
            <person name="Wang T."/>
            <person name="Stroehlein A.J."/>
            <person name="Young N.D."/>
            <person name="Ang C.S."/>
            <person name="Fernando D.D."/>
            <person name="Lu H.C."/>
            <person name="Taylor S."/>
            <person name="Reynolds S.L."/>
            <person name="Mofiz E."/>
            <person name="Najaraj S.H."/>
            <person name="Gowda H."/>
            <person name="Madugundu A."/>
            <person name="Renuse S."/>
            <person name="Holt D."/>
            <person name="Pandey A."/>
            <person name="Papenfuss A.T."/>
            <person name="Fischer K."/>
        </authorList>
    </citation>
    <scope>NUCLEOTIDE SEQUENCE [LARGE SCALE GENOMIC DNA]</scope>
</reference>
<evidence type="ECO:0000313" key="16">
    <source>
        <dbReference type="EnsemblMetazoa" id="KAF7493365.1"/>
    </source>
</evidence>
<evidence type="ECO:0000256" key="7">
    <source>
        <dbReference type="ARBA" id="ARBA00022989"/>
    </source>
</evidence>
<evidence type="ECO:0000256" key="11">
    <source>
        <dbReference type="RuleBase" id="RU000687"/>
    </source>
</evidence>
<comment type="subcellular location">
    <subcellularLocation>
        <location evidence="2">Cell membrane</location>
    </subcellularLocation>
    <subcellularLocation>
        <location evidence="1">Membrane</location>
        <topology evidence="1">Multi-pass membrane protein</topology>
    </subcellularLocation>
</comment>